<sequence>MEETEVLESKYVTNHNAQWALRLTKISLLIIILGVCVVGRKESTWPITSWALYSRYTARFRKPKPSVSVTELRVYTTAGNLHIVKPERILTIPYDSLSHDIVENAFNNTDINHRDASRRYLMQAVSNFIGEDTKIKTIEAWNLSYQVKPLTVPPIEKQSPTNEVLLGSFSQEDITH</sequence>
<organism evidence="2 3">
    <name type="scientific">Crocosphaera chwakensis CCY0110</name>
    <dbReference type="NCBI Taxonomy" id="391612"/>
    <lineage>
        <taxon>Bacteria</taxon>
        <taxon>Bacillati</taxon>
        <taxon>Cyanobacteriota</taxon>
        <taxon>Cyanophyceae</taxon>
        <taxon>Oscillatoriophycideae</taxon>
        <taxon>Chroococcales</taxon>
        <taxon>Aphanothecaceae</taxon>
        <taxon>Crocosphaera</taxon>
        <taxon>Crocosphaera chwakensis</taxon>
    </lineage>
</organism>
<keyword evidence="1" id="KW-0812">Transmembrane</keyword>
<comment type="caution">
    <text evidence="2">The sequence shown here is derived from an EMBL/GenBank/DDBJ whole genome shotgun (WGS) entry which is preliminary data.</text>
</comment>
<dbReference type="RefSeq" id="WP_008273994.1">
    <property type="nucleotide sequence ID" value="NZ_AAXW01000004.1"/>
</dbReference>
<dbReference type="EMBL" id="AAXW01000004">
    <property type="protein sequence ID" value="EAZ92850.1"/>
    <property type="molecule type" value="Genomic_DNA"/>
</dbReference>
<keyword evidence="1" id="KW-0472">Membrane</keyword>
<feature type="transmembrane region" description="Helical" evidence="1">
    <location>
        <begin position="20"/>
        <end position="39"/>
    </location>
</feature>
<dbReference type="OrthoDB" id="581756at2"/>
<accession>A3IKY1</accession>
<reference evidence="2 3" key="1">
    <citation type="submission" date="2007-03" db="EMBL/GenBank/DDBJ databases">
        <authorList>
            <person name="Stal L."/>
            <person name="Ferriera S."/>
            <person name="Johnson J."/>
            <person name="Kravitz S."/>
            <person name="Beeson K."/>
            <person name="Sutton G."/>
            <person name="Rogers Y.-H."/>
            <person name="Friedman R."/>
            <person name="Frazier M."/>
            <person name="Venter J.C."/>
        </authorList>
    </citation>
    <scope>NUCLEOTIDE SEQUENCE [LARGE SCALE GENOMIC DNA]</scope>
    <source>
        <strain evidence="2 3">CCY0110</strain>
    </source>
</reference>
<protein>
    <submittedName>
        <fullName evidence="2">Uncharacterized protein</fullName>
    </submittedName>
</protein>
<evidence type="ECO:0000313" key="2">
    <source>
        <dbReference type="EMBL" id="EAZ92850.1"/>
    </source>
</evidence>
<proteinExistence type="predicted"/>
<keyword evidence="1" id="KW-1133">Transmembrane helix</keyword>
<evidence type="ECO:0000256" key="1">
    <source>
        <dbReference type="SAM" id="Phobius"/>
    </source>
</evidence>
<keyword evidence="3" id="KW-1185">Reference proteome</keyword>
<evidence type="ECO:0000313" key="3">
    <source>
        <dbReference type="Proteomes" id="UP000003781"/>
    </source>
</evidence>
<dbReference type="AlphaFoldDB" id="A3IKY1"/>
<name>A3IKY1_9CHRO</name>
<gene>
    <name evidence="2" type="ORF">CY0110_22177</name>
</gene>
<dbReference type="Proteomes" id="UP000003781">
    <property type="component" value="Unassembled WGS sequence"/>
</dbReference>